<accession>A0A839RK25</accession>
<evidence type="ECO:0000313" key="2">
    <source>
        <dbReference type="Proteomes" id="UP000567922"/>
    </source>
</evidence>
<dbReference type="OrthoDB" id="9845827at2"/>
<dbReference type="RefSeq" id="WP_013807350.1">
    <property type="nucleotide sequence ID" value="NZ_BDDI01000010.1"/>
</dbReference>
<sequence>MDSLGPEFAMITPMLDMMGFVLPIWLEQFTQQQVDLINYLLVPYGMEALPAVDFGLDYDINEIESASIS</sequence>
<dbReference type="Proteomes" id="UP000567922">
    <property type="component" value="Unassembled WGS sequence"/>
</dbReference>
<keyword evidence="2" id="KW-1185">Reference proteome</keyword>
<protein>
    <submittedName>
        <fullName evidence="1">Uncharacterized protein</fullName>
    </submittedName>
</protein>
<proteinExistence type="predicted"/>
<dbReference type="EMBL" id="JACHWS010000001">
    <property type="protein sequence ID" value="MBB3036757.1"/>
    <property type="molecule type" value="Genomic_DNA"/>
</dbReference>
<reference evidence="1 2" key="1">
    <citation type="submission" date="2020-08" db="EMBL/GenBank/DDBJ databases">
        <title>Sequencing the genomes of 1000 actinobacteria strains.</title>
        <authorList>
            <person name="Klenk H.-P."/>
        </authorList>
    </citation>
    <scope>NUCLEOTIDE SEQUENCE [LARGE SCALE GENOMIC DNA]</scope>
    <source>
        <strain evidence="1 2">DSM 45258</strain>
    </source>
</reference>
<dbReference type="AlphaFoldDB" id="A0A839RK25"/>
<evidence type="ECO:0000313" key="1">
    <source>
        <dbReference type="EMBL" id="MBB3036757.1"/>
    </source>
</evidence>
<comment type="caution">
    <text evidence="1">The sequence shown here is derived from an EMBL/GenBank/DDBJ whole genome shotgun (WGS) entry which is preliminary data.</text>
</comment>
<organism evidence="1 2">
    <name type="scientific">Hoyosella altamirensis</name>
    <dbReference type="NCBI Taxonomy" id="616997"/>
    <lineage>
        <taxon>Bacteria</taxon>
        <taxon>Bacillati</taxon>
        <taxon>Actinomycetota</taxon>
        <taxon>Actinomycetes</taxon>
        <taxon>Mycobacteriales</taxon>
        <taxon>Hoyosellaceae</taxon>
        <taxon>Hoyosella</taxon>
    </lineage>
</organism>
<gene>
    <name evidence="1" type="ORF">FHU29_001191</name>
</gene>
<name>A0A839RK25_9ACTN</name>